<keyword evidence="1" id="KW-0732">Signal</keyword>
<dbReference type="EMBL" id="VCIZ01000023">
    <property type="protein sequence ID" value="TSP09665.1"/>
    <property type="molecule type" value="Genomic_DNA"/>
</dbReference>
<evidence type="ECO:0008006" key="4">
    <source>
        <dbReference type="Google" id="ProtNLM"/>
    </source>
</evidence>
<evidence type="ECO:0000256" key="1">
    <source>
        <dbReference type="SAM" id="SignalP"/>
    </source>
</evidence>
<sequence length="200" mass="21770">MVILVLAIMAPASHVASAPRFSTNAYGSGHYQDASCSTSHREGGQIQIDAIDLPRRSSPHIVDTFTVCNANLDRCAATKEEGVPYWHDADGHLVISHFTETISKTKYRGRTLLESFPICGWTDGRGAESQYGGQCYVAVASNGKYTVSINTLLGENIGKKNRTKYHREVVKARNALVNALSSARMMSGPDDCPKAAIRRP</sequence>
<evidence type="ECO:0000313" key="3">
    <source>
        <dbReference type="Proteomes" id="UP000318943"/>
    </source>
</evidence>
<proteinExistence type="predicted"/>
<feature type="signal peptide" evidence="1">
    <location>
        <begin position="1"/>
        <end position="18"/>
    </location>
</feature>
<protein>
    <recommendedName>
        <fullName evidence="4">DUF3558 domain-containing protein</fullName>
    </recommendedName>
</protein>
<gene>
    <name evidence="2" type="ORF">FGG12_26740</name>
</gene>
<dbReference type="Proteomes" id="UP000318943">
    <property type="component" value="Unassembled WGS sequence"/>
</dbReference>
<reference evidence="2 3" key="1">
    <citation type="submission" date="2019-05" db="EMBL/GenBank/DDBJ databases">
        <title>Whole genome sequence analysis of Cupriavidus campinensis S14E4C strain.</title>
        <authorList>
            <person name="Abbaszade G."/>
            <person name="Szabo A."/>
            <person name="Toumi M."/>
            <person name="Toth E."/>
        </authorList>
    </citation>
    <scope>NUCLEOTIDE SEQUENCE [LARGE SCALE GENOMIC DNA]</scope>
    <source>
        <strain evidence="2 3">S14E4C</strain>
    </source>
</reference>
<comment type="caution">
    <text evidence="2">The sequence shown here is derived from an EMBL/GenBank/DDBJ whole genome shotgun (WGS) entry which is preliminary data.</text>
</comment>
<feature type="chain" id="PRO_5045385394" description="DUF3558 domain-containing protein" evidence="1">
    <location>
        <begin position="19"/>
        <end position="200"/>
    </location>
</feature>
<evidence type="ECO:0000313" key="2">
    <source>
        <dbReference type="EMBL" id="TSP09665.1"/>
    </source>
</evidence>
<keyword evidence="3" id="KW-1185">Reference proteome</keyword>
<name>A0ABY3EFG7_9BURK</name>
<dbReference type="RefSeq" id="WP_144202738.1">
    <property type="nucleotide sequence ID" value="NZ_VCIZ01000023.1"/>
</dbReference>
<organism evidence="2 3">
    <name type="scientific">Cupriavidus campinensis</name>
    <dbReference type="NCBI Taxonomy" id="151783"/>
    <lineage>
        <taxon>Bacteria</taxon>
        <taxon>Pseudomonadati</taxon>
        <taxon>Pseudomonadota</taxon>
        <taxon>Betaproteobacteria</taxon>
        <taxon>Burkholderiales</taxon>
        <taxon>Burkholderiaceae</taxon>
        <taxon>Cupriavidus</taxon>
    </lineage>
</organism>
<accession>A0ABY3EFG7</accession>